<evidence type="ECO:0000256" key="1">
    <source>
        <dbReference type="SAM" id="MobiDB-lite"/>
    </source>
</evidence>
<sequence length="148" mass="16015">MAASRAGCASGRGPAPDRQCGGTSVRVRRPTGPPRPAPAAGPVQAATTSAARRAHGRPAPGLRNQWSHLDFSPCGRLSAQDRQDFRLRYHRCPAVEAVVVIHSSGPWDRSVTLRQRTTNSRARLSCSQNEMYGVSCSSPVARKIRWTT</sequence>
<protein>
    <submittedName>
        <fullName evidence="2">Uncharacterized protein</fullName>
    </submittedName>
</protein>
<name>A0ABV5G2X6_9MICC</name>
<dbReference type="EMBL" id="JBHMFI010000001">
    <property type="protein sequence ID" value="MFB9073284.1"/>
    <property type="molecule type" value="Genomic_DNA"/>
</dbReference>
<accession>A0ABV5G2X6</accession>
<evidence type="ECO:0000313" key="2">
    <source>
        <dbReference type="EMBL" id="MFB9073284.1"/>
    </source>
</evidence>
<proteinExistence type="predicted"/>
<organism evidence="2 3">
    <name type="scientific">Citricoccus parietis</name>
    <dbReference type="NCBI Taxonomy" id="592307"/>
    <lineage>
        <taxon>Bacteria</taxon>
        <taxon>Bacillati</taxon>
        <taxon>Actinomycetota</taxon>
        <taxon>Actinomycetes</taxon>
        <taxon>Micrococcales</taxon>
        <taxon>Micrococcaceae</taxon>
        <taxon>Citricoccus</taxon>
    </lineage>
</organism>
<feature type="compositionally biased region" description="Low complexity" evidence="1">
    <location>
        <begin position="1"/>
        <end position="16"/>
    </location>
</feature>
<keyword evidence="3" id="KW-1185">Reference proteome</keyword>
<reference evidence="2 3" key="1">
    <citation type="submission" date="2024-09" db="EMBL/GenBank/DDBJ databases">
        <authorList>
            <person name="Sun Q."/>
            <person name="Mori K."/>
        </authorList>
    </citation>
    <scope>NUCLEOTIDE SEQUENCE [LARGE SCALE GENOMIC DNA]</scope>
    <source>
        <strain evidence="2 3">CCM 7609</strain>
    </source>
</reference>
<dbReference type="Proteomes" id="UP001589575">
    <property type="component" value="Unassembled WGS sequence"/>
</dbReference>
<feature type="compositionally biased region" description="Low complexity" evidence="1">
    <location>
        <begin position="40"/>
        <end position="63"/>
    </location>
</feature>
<evidence type="ECO:0000313" key="3">
    <source>
        <dbReference type="Proteomes" id="UP001589575"/>
    </source>
</evidence>
<comment type="caution">
    <text evidence="2">The sequence shown here is derived from an EMBL/GenBank/DDBJ whole genome shotgun (WGS) entry which is preliminary data.</text>
</comment>
<feature type="region of interest" description="Disordered" evidence="1">
    <location>
        <begin position="1"/>
        <end position="64"/>
    </location>
</feature>
<gene>
    <name evidence="2" type="ORF">ACFFX0_19625</name>
</gene>